<keyword evidence="3" id="KW-1185">Reference proteome</keyword>
<proteinExistence type="predicted"/>
<reference evidence="2" key="1">
    <citation type="journal article" date="2020" name="Stud. Mycol.">
        <title>101 Dothideomycetes genomes: a test case for predicting lifestyles and emergence of pathogens.</title>
        <authorList>
            <person name="Haridas S."/>
            <person name="Albert R."/>
            <person name="Binder M."/>
            <person name="Bloem J."/>
            <person name="Labutti K."/>
            <person name="Salamov A."/>
            <person name="Andreopoulos B."/>
            <person name="Baker S."/>
            <person name="Barry K."/>
            <person name="Bills G."/>
            <person name="Bluhm B."/>
            <person name="Cannon C."/>
            <person name="Castanera R."/>
            <person name="Culley D."/>
            <person name="Daum C."/>
            <person name="Ezra D."/>
            <person name="Gonzalez J."/>
            <person name="Henrissat B."/>
            <person name="Kuo A."/>
            <person name="Liang C."/>
            <person name="Lipzen A."/>
            <person name="Lutzoni F."/>
            <person name="Magnuson J."/>
            <person name="Mondo S."/>
            <person name="Nolan M."/>
            <person name="Ohm R."/>
            <person name="Pangilinan J."/>
            <person name="Park H.-J."/>
            <person name="Ramirez L."/>
            <person name="Alfaro M."/>
            <person name="Sun H."/>
            <person name="Tritt A."/>
            <person name="Yoshinaga Y."/>
            <person name="Zwiers L.-H."/>
            <person name="Turgeon B."/>
            <person name="Goodwin S."/>
            <person name="Spatafora J."/>
            <person name="Crous P."/>
            <person name="Grigoriev I."/>
        </authorList>
    </citation>
    <scope>NUCLEOTIDE SEQUENCE</scope>
    <source>
        <strain evidence="2">ATCC 16933</strain>
    </source>
</reference>
<feature type="compositionally biased region" description="Basic residues" evidence="1">
    <location>
        <begin position="256"/>
        <end position="269"/>
    </location>
</feature>
<dbReference type="EMBL" id="MU001674">
    <property type="protein sequence ID" value="KAF2460127.1"/>
    <property type="molecule type" value="Genomic_DNA"/>
</dbReference>
<accession>A0A6A6P8I6</accession>
<evidence type="ECO:0000313" key="2">
    <source>
        <dbReference type="EMBL" id="KAF2460127.1"/>
    </source>
</evidence>
<evidence type="ECO:0000256" key="1">
    <source>
        <dbReference type="SAM" id="MobiDB-lite"/>
    </source>
</evidence>
<sequence>MRAARRRDSCRESRRMAYSIHSDPFGPAYDEIDCCLPTRVSRTPGHPSASGYSARTSDAAACCITELDIRGRAGPATGCPRPTPSLFRVFLTSSFVPSHVPRAAYLACVRVTSNHRVHFHSICIGSLLRLRAPAPRNLLKKHRRQYTLLSHTTAHARITTIWLCLIPFHPFSASHVMSPISYSVPLGPEPVTKRNQKSKTKVPTECRHPSSRVSMSHFITSAHACRPHQPHKMSLCTLRARISQPGRPLRGERGTNRSRSRPTRKRRGEPRKNWVMMTVSPAGLPFFFCIPTRRHWADQ</sequence>
<gene>
    <name evidence="2" type="ORF">BDY21DRAFT_185345</name>
</gene>
<dbReference type="Proteomes" id="UP000799766">
    <property type="component" value="Unassembled WGS sequence"/>
</dbReference>
<feature type="region of interest" description="Disordered" evidence="1">
    <location>
        <begin position="241"/>
        <end position="271"/>
    </location>
</feature>
<protein>
    <submittedName>
        <fullName evidence="2">Uncharacterized protein</fullName>
    </submittedName>
</protein>
<evidence type="ECO:0000313" key="3">
    <source>
        <dbReference type="Proteomes" id="UP000799766"/>
    </source>
</evidence>
<name>A0A6A6P8I6_9PEZI</name>
<dbReference type="AlphaFoldDB" id="A0A6A6P8I6"/>
<organism evidence="2 3">
    <name type="scientific">Lineolata rhizophorae</name>
    <dbReference type="NCBI Taxonomy" id="578093"/>
    <lineage>
        <taxon>Eukaryota</taxon>
        <taxon>Fungi</taxon>
        <taxon>Dikarya</taxon>
        <taxon>Ascomycota</taxon>
        <taxon>Pezizomycotina</taxon>
        <taxon>Dothideomycetes</taxon>
        <taxon>Dothideomycetes incertae sedis</taxon>
        <taxon>Lineolatales</taxon>
        <taxon>Lineolataceae</taxon>
        <taxon>Lineolata</taxon>
    </lineage>
</organism>